<dbReference type="PANTHER" id="PTHR42753">
    <property type="entry name" value="MITOCHONDRIAL RIBOSOME PROTEIN L39/PROLYL-TRNA LIGASE FAMILY MEMBER"/>
    <property type="match status" value="1"/>
</dbReference>
<dbReference type="FunFam" id="3.30.930.10:FF:000042">
    <property type="entry name" value="probable proline--tRNA ligase, mitochondrial"/>
    <property type="match status" value="1"/>
</dbReference>
<keyword evidence="7 10" id="KW-0648">Protein biosynthesis</keyword>
<evidence type="ECO:0000256" key="7">
    <source>
        <dbReference type="ARBA" id="ARBA00022917"/>
    </source>
</evidence>
<dbReference type="InterPro" id="IPR050062">
    <property type="entry name" value="Pro-tRNA_synthetase"/>
</dbReference>
<dbReference type="Gene3D" id="3.30.930.10">
    <property type="entry name" value="Bira Bifunctional Protein, Domain 2"/>
    <property type="match status" value="2"/>
</dbReference>
<dbReference type="InterPro" id="IPR002316">
    <property type="entry name" value="Pro-tRNA-ligase_IIa"/>
</dbReference>
<dbReference type="SUPFAM" id="SSF55681">
    <property type="entry name" value="Class II aaRS and biotin synthetases"/>
    <property type="match status" value="1"/>
</dbReference>
<dbReference type="NCBIfam" id="NF006625">
    <property type="entry name" value="PRK09194.1"/>
    <property type="match status" value="1"/>
</dbReference>
<dbReference type="CDD" id="cd00861">
    <property type="entry name" value="ProRS_anticodon_short"/>
    <property type="match status" value="1"/>
</dbReference>
<dbReference type="GO" id="GO:0002161">
    <property type="term" value="F:aminoacyl-tRNA deacylase activity"/>
    <property type="evidence" value="ECO:0007669"/>
    <property type="project" value="InterPro"/>
</dbReference>
<comment type="function">
    <text evidence="10">Catalyzes the attachment of proline to tRNA(Pro) in a two-step reaction: proline is first activated by ATP to form Pro-AMP and then transferred to the acceptor end of tRNA(Pro). As ProRS can inadvertently accommodate and process non-cognate amino acids such as alanine and cysteine, to avoid such errors it has two additional distinct editing activities against alanine. One activity is designated as 'pretransfer' editing and involves the tRNA(Pro)-independent hydrolysis of activated Ala-AMP. The other activity is designated 'posttransfer' editing and involves deacylation of mischarged Ala-tRNA(Pro). The misacylated Cys-tRNA(Pro) is not edited by ProRS.</text>
</comment>
<comment type="catalytic activity">
    <reaction evidence="9 10">
        <text>tRNA(Pro) + L-proline + ATP = L-prolyl-tRNA(Pro) + AMP + diphosphate</text>
        <dbReference type="Rhea" id="RHEA:14305"/>
        <dbReference type="Rhea" id="RHEA-COMP:9700"/>
        <dbReference type="Rhea" id="RHEA-COMP:9702"/>
        <dbReference type="ChEBI" id="CHEBI:30616"/>
        <dbReference type="ChEBI" id="CHEBI:33019"/>
        <dbReference type="ChEBI" id="CHEBI:60039"/>
        <dbReference type="ChEBI" id="CHEBI:78442"/>
        <dbReference type="ChEBI" id="CHEBI:78532"/>
        <dbReference type="ChEBI" id="CHEBI:456215"/>
        <dbReference type="EC" id="6.1.1.15"/>
    </reaction>
</comment>
<keyword evidence="3 10" id="KW-0963">Cytoplasm</keyword>
<dbReference type="CDD" id="cd04334">
    <property type="entry name" value="ProRS-INS"/>
    <property type="match status" value="1"/>
</dbReference>
<dbReference type="GO" id="GO:0004827">
    <property type="term" value="F:proline-tRNA ligase activity"/>
    <property type="evidence" value="ECO:0007669"/>
    <property type="project" value="UniProtKB-UniRule"/>
</dbReference>
<evidence type="ECO:0000259" key="11">
    <source>
        <dbReference type="PROSITE" id="PS50862"/>
    </source>
</evidence>
<dbReference type="InterPro" id="IPR036621">
    <property type="entry name" value="Anticodon-bd_dom_sf"/>
</dbReference>
<dbReference type="Gene3D" id="3.40.50.800">
    <property type="entry name" value="Anticodon-binding domain"/>
    <property type="match status" value="1"/>
</dbReference>
<dbReference type="InterPro" id="IPR033730">
    <property type="entry name" value="ProRS_core_prok"/>
</dbReference>
<evidence type="ECO:0000256" key="3">
    <source>
        <dbReference type="ARBA" id="ARBA00022490"/>
    </source>
</evidence>
<gene>
    <name evidence="10" type="primary">proS</name>
    <name evidence="12" type="ORF">E3J32_00720</name>
</gene>
<protein>
    <recommendedName>
        <fullName evidence="10">Proline--tRNA ligase</fullName>
        <ecNumber evidence="10">6.1.1.15</ecNumber>
    </recommendedName>
    <alternativeName>
        <fullName evidence="10">Prolyl-tRNA synthetase</fullName>
        <shortName evidence="10">ProRS</shortName>
    </alternativeName>
</protein>
<keyword evidence="5 10" id="KW-0547">Nucleotide-binding</keyword>
<evidence type="ECO:0000256" key="6">
    <source>
        <dbReference type="ARBA" id="ARBA00022840"/>
    </source>
</evidence>
<evidence type="ECO:0000256" key="10">
    <source>
        <dbReference type="HAMAP-Rule" id="MF_01569"/>
    </source>
</evidence>
<dbReference type="EMBL" id="SOII01000053">
    <property type="protein sequence ID" value="TET86210.1"/>
    <property type="molecule type" value="Genomic_DNA"/>
</dbReference>
<dbReference type="PRINTS" id="PR01046">
    <property type="entry name" value="TRNASYNTHPRO"/>
</dbReference>
<dbReference type="InterPro" id="IPR004500">
    <property type="entry name" value="Pro-tRNA-synth_IIa_bac-type"/>
</dbReference>
<dbReference type="PROSITE" id="PS50862">
    <property type="entry name" value="AA_TRNA_LIGASE_II"/>
    <property type="match status" value="1"/>
</dbReference>
<dbReference type="InterPro" id="IPR036754">
    <property type="entry name" value="YbaK/aa-tRNA-synt-asso_dom_sf"/>
</dbReference>
<dbReference type="AlphaFoldDB" id="A0A523Y3S8"/>
<feature type="domain" description="Aminoacyl-transfer RNA synthetases class-II family profile" evidence="11">
    <location>
        <begin position="38"/>
        <end position="463"/>
    </location>
</feature>
<dbReference type="Pfam" id="PF00587">
    <property type="entry name" value="tRNA-synt_2b"/>
    <property type="match status" value="1"/>
</dbReference>
<evidence type="ECO:0000313" key="12">
    <source>
        <dbReference type="EMBL" id="TET86210.1"/>
    </source>
</evidence>
<dbReference type="InterPro" id="IPR045864">
    <property type="entry name" value="aa-tRNA-synth_II/BPL/LPL"/>
</dbReference>
<evidence type="ECO:0000256" key="5">
    <source>
        <dbReference type="ARBA" id="ARBA00022741"/>
    </source>
</evidence>
<dbReference type="SUPFAM" id="SSF52954">
    <property type="entry name" value="Class II aaRS ABD-related"/>
    <property type="match status" value="1"/>
</dbReference>
<sequence length="565" mass="63940">MRFSQYLITTSKEASREAECVSHQLMLRAGLIMKFAAGIYSYLPMGYRVLARITSIIEEEMERIGAQRLLLPFVQPAELWKKSGRWESWGEELVRFKDRKGADFVLGPTHEEVITQLIKQQINSYKKLPVIVYQVQAKFRDEPRARGGVIRAREFLMKDAYSFCQSKEEAKVIYEKMKEAYKRVFSRCLLDYRLVEADTGTMGGEFSHEFIILTDSGEDRIVECERCGYVAKLERAVCVTDEAEKGERQPVKEVSTPGIRTIKELSHFLACQEKKTLKTIFYETEQGLMAVLVRGDHYVNEEKLRLLLKAKELKLASDNLTRKEIGVEIGFVGPVGLDRSKLVVDNTVMQGKNFVTGANKKDVHLINVNPNRDFKPTLTGDIRFPVLGDSCPLCGNETKIKRAIELGQIFHLGEGYSSSLGATFLDKMGKEKYFIMGCYGIGVSRLLAAVIEQNYDKDGIIWPKEIAPFQAVVIATSPDTARAAEGAYLRLKKAGIDTLWDDRDVSAGIKFSDADLLGIPFKVILGNIFLKEDKIEIKTRRRGEKEKVGRDGISQRIKELIKDAE</sequence>
<dbReference type="Proteomes" id="UP000315669">
    <property type="component" value="Unassembled WGS sequence"/>
</dbReference>
<evidence type="ECO:0000313" key="13">
    <source>
        <dbReference type="Proteomes" id="UP000315669"/>
    </source>
</evidence>
<dbReference type="GO" id="GO:0006433">
    <property type="term" value="P:prolyl-tRNA aminoacylation"/>
    <property type="evidence" value="ECO:0007669"/>
    <property type="project" value="UniProtKB-UniRule"/>
</dbReference>
<evidence type="ECO:0000256" key="9">
    <source>
        <dbReference type="ARBA" id="ARBA00047671"/>
    </source>
</evidence>
<accession>A0A523Y3S8</accession>
<comment type="subcellular location">
    <subcellularLocation>
        <location evidence="1 10">Cytoplasm</location>
    </subcellularLocation>
</comment>
<comment type="domain">
    <text evidence="10">Consists of three domains: the N-terminal catalytic domain, the editing domain and the C-terminal anticodon-binding domain.</text>
</comment>
<dbReference type="PANTHER" id="PTHR42753:SF2">
    <property type="entry name" value="PROLINE--TRNA LIGASE"/>
    <property type="match status" value="1"/>
</dbReference>
<dbReference type="InterPro" id="IPR002314">
    <property type="entry name" value="aa-tRNA-synt_IIb"/>
</dbReference>
<keyword evidence="6 10" id="KW-0067">ATP-binding</keyword>
<dbReference type="HAMAP" id="MF_01569">
    <property type="entry name" value="Pro_tRNA_synth_type1"/>
    <property type="match status" value="1"/>
</dbReference>
<proteinExistence type="inferred from homology"/>
<dbReference type="Pfam" id="PF03129">
    <property type="entry name" value="HGTP_anticodon"/>
    <property type="match status" value="1"/>
</dbReference>
<organism evidence="12 13">
    <name type="scientific">Aerophobetes bacterium</name>
    <dbReference type="NCBI Taxonomy" id="2030807"/>
    <lineage>
        <taxon>Bacteria</taxon>
        <taxon>Candidatus Aerophobota</taxon>
    </lineage>
</organism>
<dbReference type="Gene3D" id="3.90.960.10">
    <property type="entry name" value="YbaK/aminoacyl-tRNA synthetase-associated domain"/>
    <property type="match status" value="1"/>
</dbReference>
<name>A0A523Y3S8_UNCAE</name>
<dbReference type="InterPro" id="IPR004154">
    <property type="entry name" value="Anticodon-bd"/>
</dbReference>
<dbReference type="InterPro" id="IPR006195">
    <property type="entry name" value="aa-tRNA-synth_II"/>
</dbReference>
<keyword evidence="8 10" id="KW-0030">Aminoacyl-tRNA synthetase</keyword>
<dbReference type="InterPro" id="IPR007214">
    <property type="entry name" value="YbaK/aa-tRNA-synth-assoc-dom"/>
</dbReference>
<dbReference type="GO" id="GO:0005829">
    <property type="term" value="C:cytosol"/>
    <property type="evidence" value="ECO:0007669"/>
    <property type="project" value="TreeGrafter"/>
</dbReference>
<evidence type="ECO:0000256" key="8">
    <source>
        <dbReference type="ARBA" id="ARBA00023146"/>
    </source>
</evidence>
<keyword evidence="4 10" id="KW-0436">Ligase</keyword>
<dbReference type="Pfam" id="PF04073">
    <property type="entry name" value="tRNA_edit"/>
    <property type="match status" value="1"/>
</dbReference>
<dbReference type="InterPro" id="IPR023717">
    <property type="entry name" value="Pro-tRNA-Synthase_IIa_type1"/>
</dbReference>
<evidence type="ECO:0000256" key="2">
    <source>
        <dbReference type="ARBA" id="ARBA00011738"/>
    </source>
</evidence>
<reference evidence="12 13" key="1">
    <citation type="submission" date="2019-03" db="EMBL/GenBank/DDBJ databases">
        <title>Metabolic potential of uncultured bacteria and archaea associated with petroleum seepage in deep-sea sediments.</title>
        <authorList>
            <person name="Dong X."/>
            <person name="Hubert C."/>
        </authorList>
    </citation>
    <scope>NUCLEOTIDE SEQUENCE [LARGE SCALE GENOMIC DNA]</scope>
    <source>
        <strain evidence="12">E29_bin25</strain>
    </source>
</reference>
<comment type="caution">
    <text evidence="12">The sequence shown here is derived from an EMBL/GenBank/DDBJ whole genome shotgun (WGS) entry which is preliminary data.</text>
</comment>
<dbReference type="EC" id="6.1.1.15" evidence="10"/>
<dbReference type="InterPro" id="IPR044140">
    <property type="entry name" value="ProRS_anticodon_short"/>
</dbReference>
<comment type="similarity">
    <text evidence="10">Belongs to the class-II aminoacyl-tRNA synthetase family. ProS type 1 subfamily.</text>
</comment>
<dbReference type="GO" id="GO:0005524">
    <property type="term" value="F:ATP binding"/>
    <property type="evidence" value="ECO:0007669"/>
    <property type="project" value="UniProtKB-UniRule"/>
</dbReference>
<comment type="subunit">
    <text evidence="2 10">Homodimer.</text>
</comment>
<dbReference type="CDD" id="cd00779">
    <property type="entry name" value="ProRS_core_prok"/>
    <property type="match status" value="1"/>
</dbReference>
<dbReference type="NCBIfam" id="TIGR00409">
    <property type="entry name" value="proS_fam_II"/>
    <property type="match status" value="1"/>
</dbReference>
<dbReference type="SUPFAM" id="SSF55826">
    <property type="entry name" value="YbaK/ProRS associated domain"/>
    <property type="match status" value="1"/>
</dbReference>
<evidence type="ECO:0000256" key="1">
    <source>
        <dbReference type="ARBA" id="ARBA00004496"/>
    </source>
</evidence>
<evidence type="ECO:0000256" key="4">
    <source>
        <dbReference type="ARBA" id="ARBA00022598"/>
    </source>
</evidence>